<reference evidence="1" key="1">
    <citation type="submission" date="2021-06" db="EMBL/GenBank/DDBJ databases">
        <authorList>
            <person name="Kallberg Y."/>
            <person name="Tangrot J."/>
            <person name="Rosling A."/>
        </authorList>
    </citation>
    <scope>NUCLEOTIDE SEQUENCE</scope>
    <source>
        <strain evidence="1">CL356</strain>
    </source>
</reference>
<keyword evidence="2" id="KW-1185">Reference proteome</keyword>
<evidence type="ECO:0000313" key="2">
    <source>
        <dbReference type="Proteomes" id="UP000789525"/>
    </source>
</evidence>
<evidence type="ECO:0000313" key="1">
    <source>
        <dbReference type="EMBL" id="CAG8545266.1"/>
    </source>
</evidence>
<protein>
    <submittedName>
        <fullName evidence="1">1287_t:CDS:1</fullName>
    </submittedName>
</protein>
<gene>
    <name evidence="1" type="ORF">ACOLOM_LOCUS4630</name>
</gene>
<dbReference type="EMBL" id="CAJVPT010007815">
    <property type="protein sequence ID" value="CAG8545266.1"/>
    <property type="molecule type" value="Genomic_DNA"/>
</dbReference>
<name>A0ACA9LRT4_9GLOM</name>
<comment type="caution">
    <text evidence="1">The sequence shown here is derived from an EMBL/GenBank/DDBJ whole genome shotgun (WGS) entry which is preliminary data.</text>
</comment>
<proteinExistence type="predicted"/>
<feature type="non-terminal residue" evidence="1">
    <location>
        <position position="315"/>
    </location>
</feature>
<organism evidence="1 2">
    <name type="scientific">Acaulospora colombiana</name>
    <dbReference type="NCBI Taxonomy" id="27376"/>
    <lineage>
        <taxon>Eukaryota</taxon>
        <taxon>Fungi</taxon>
        <taxon>Fungi incertae sedis</taxon>
        <taxon>Mucoromycota</taxon>
        <taxon>Glomeromycotina</taxon>
        <taxon>Glomeromycetes</taxon>
        <taxon>Diversisporales</taxon>
        <taxon>Acaulosporaceae</taxon>
        <taxon>Acaulospora</taxon>
    </lineage>
</organism>
<accession>A0ACA9LRT4</accession>
<sequence>MGLSELIKSATNKNPTNARLLSQFSRRATSIAADAERSNDTAKKQRLEVIVANLDRDFGDMPASTGIGSLGVALAPALYERRKEMIFQADTELNALQQMEEAAKKDQKNLDKEVKAIRESLTQASVHIQNLNAVLPTQSSLHQDPEYRKALSSVFKDTSIDNLRTSIVAFNNRVAALEKENVIDEKYTFTLRYMHTPDKEENVKSECPICEFWNMCSHKLAIPVTYTFGELRDDWMSREGAEEEADIPDFWIEQQGSQRNHITKTGRFWDLGEDNVTIGDAFKAAGIHSNQPHFIDVVENEKDYVVALLEDNGVE</sequence>
<dbReference type="Proteomes" id="UP000789525">
    <property type="component" value="Unassembled WGS sequence"/>
</dbReference>